<organism evidence="9 10">
    <name type="scientific">Raphidocelis subcapitata</name>
    <dbReference type="NCBI Taxonomy" id="307507"/>
    <lineage>
        <taxon>Eukaryota</taxon>
        <taxon>Viridiplantae</taxon>
        <taxon>Chlorophyta</taxon>
        <taxon>core chlorophytes</taxon>
        <taxon>Chlorophyceae</taxon>
        <taxon>CS clade</taxon>
        <taxon>Sphaeropleales</taxon>
        <taxon>Selenastraceae</taxon>
        <taxon>Raphidocelis</taxon>
    </lineage>
</organism>
<dbReference type="SUPFAM" id="SSF103481">
    <property type="entry name" value="Multidrug resistance efflux transporter EmrE"/>
    <property type="match status" value="1"/>
</dbReference>
<feature type="transmembrane region" description="Helical" evidence="8">
    <location>
        <begin position="74"/>
        <end position="101"/>
    </location>
</feature>
<evidence type="ECO:0000256" key="4">
    <source>
        <dbReference type="ARBA" id="ARBA00022692"/>
    </source>
</evidence>
<feature type="transmembrane region" description="Helical" evidence="8">
    <location>
        <begin position="281"/>
        <end position="302"/>
    </location>
</feature>
<evidence type="ECO:0000256" key="8">
    <source>
        <dbReference type="SAM" id="Phobius"/>
    </source>
</evidence>
<keyword evidence="6 8" id="KW-0472">Membrane</keyword>
<evidence type="ECO:0000313" key="10">
    <source>
        <dbReference type="Proteomes" id="UP000247498"/>
    </source>
</evidence>
<evidence type="ECO:0000256" key="7">
    <source>
        <dbReference type="SAM" id="MobiDB-lite"/>
    </source>
</evidence>
<proteinExistence type="inferred from homology"/>
<dbReference type="GO" id="GO:0016020">
    <property type="term" value="C:membrane"/>
    <property type="evidence" value="ECO:0007669"/>
    <property type="project" value="UniProtKB-SubCell"/>
</dbReference>
<reference evidence="9 10" key="1">
    <citation type="journal article" date="2018" name="Sci. Rep.">
        <title>Raphidocelis subcapitata (=Pseudokirchneriella subcapitata) provides an insight into genome evolution and environmental adaptations in the Sphaeropleales.</title>
        <authorList>
            <person name="Suzuki S."/>
            <person name="Yamaguchi H."/>
            <person name="Nakajima N."/>
            <person name="Kawachi M."/>
        </authorList>
    </citation>
    <scope>NUCLEOTIDE SEQUENCE [LARGE SCALE GENOMIC DNA]</scope>
    <source>
        <strain evidence="9 10">NIES-35</strain>
    </source>
</reference>
<gene>
    <name evidence="9" type="ORF">Rsub_03315</name>
</gene>
<dbReference type="STRING" id="307507.A0A2V0NU30"/>
<keyword evidence="10" id="KW-1185">Reference proteome</keyword>
<name>A0A2V0NU30_9CHLO</name>
<protein>
    <recommendedName>
        <fullName evidence="11">Solute carrier family 35 member F1</fullName>
    </recommendedName>
</protein>
<dbReference type="InParanoid" id="A0A2V0NU30"/>
<dbReference type="InterPro" id="IPR052221">
    <property type="entry name" value="SLC35F_Transporter"/>
</dbReference>
<keyword evidence="4 8" id="KW-0812">Transmembrane</keyword>
<keyword evidence="5 8" id="KW-1133">Transmembrane helix</keyword>
<dbReference type="InterPro" id="IPR037185">
    <property type="entry name" value="EmrE-like"/>
</dbReference>
<evidence type="ECO:0000256" key="6">
    <source>
        <dbReference type="ARBA" id="ARBA00023136"/>
    </source>
</evidence>
<dbReference type="Proteomes" id="UP000247498">
    <property type="component" value="Unassembled WGS sequence"/>
</dbReference>
<evidence type="ECO:0000256" key="3">
    <source>
        <dbReference type="ARBA" id="ARBA00022448"/>
    </source>
</evidence>
<sequence>MPWQAAPVRAAASQRPEDDDRLPSGPGLRQPSSMSLDWTPIKSGPSAGAQPGAEGGGGGGAGGPTRPSRLCAAVLLAQLLSLCLAVTGITSASLAAAGVAVPTSQSVLNYALLALTFGSARLARGGRLARPWWAYALLALVDVEANFLVVKAYQYTSLTSVTLLDCFTIPAVLALSHFVLGSRYRRKHYAAAALCVAGLALLVASEGRSSTAGAAPVLGDALVVAGAMLYAVSNVTQELFLGGASTAEVLGMVGAFGAPLAALQAALLERDAWRELLAARASGGLAAAAAALGGFTAALFAFSAAVPLVLIWGGAAALNLSLLTSDLWAAAARVALFGGFGGAGGWFAAALALVAAGLCLYASAGSPKSAGGGAAGPAWPEGLDGSWPEFERVPSSDPEGGCSFPPFHRGGGGGGGAAAAAAGECRLLLASRASFDGLDANAGACPSGRGGGGGSRAGGGSPLPVAATTLRH</sequence>
<feature type="transmembrane region" description="Helical" evidence="8">
    <location>
        <begin position="161"/>
        <end position="181"/>
    </location>
</feature>
<feature type="transmembrane region" description="Helical" evidence="8">
    <location>
        <begin position="211"/>
        <end position="232"/>
    </location>
</feature>
<comment type="subcellular location">
    <subcellularLocation>
        <location evidence="1">Membrane</location>
        <topology evidence="1">Multi-pass membrane protein</topology>
    </subcellularLocation>
</comment>
<keyword evidence="3" id="KW-0813">Transport</keyword>
<feature type="region of interest" description="Disordered" evidence="7">
    <location>
        <begin position="1"/>
        <end position="63"/>
    </location>
</feature>
<evidence type="ECO:0000256" key="2">
    <source>
        <dbReference type="ARBA" id="ARBA00007863"/>
    </source>
</evidence>
<evidence type="ECO:0000256" key="5">
    <source>
        <dbReference type="ARBA" id="ARBA00022989"/>
    </source>
</evidence>
<feature type="transmembrane region" description="Helical" evidence="8">
    <location>
        <begin position="309"/>
        <end position="331"/>
    </location>
</feature>
<feature type="transmembrane region" description="Helical" evidence="8">
    <location>
        <begin position="343"/>
        <end position="362"/>
    </location>
</feature>
<evidence type="ECO:0000313" key="9">
    <source>
        <dbReference type="EMBL" id="GBF90182.1"/>
    </source>
</evidence>
<dbReference type="OrthoDB" id="429955at2759"/>
<comment type="similarity">
    <text evidence="2">Belongs to the SLC35F solute transporter family.</text>
</comment>
<feature type="compositionally biased region" description="Gly residues" evidence="7">
    <location>
        <begin position="448"/>
        <end position="461"/>
    </location>
</feature>
<feature type="transmembrane region" description="Helical" evidence="8">
    <location>
        <begin position="239"/>
        <end position="261"/>
    </location>
</feature>
<dbReference type="PANTHER" id="PTHR14233:SF4">
    <property type="entry name" value="SOLUTE CARRIER FAMILY 35 MEMBER F2"/>
    <property type="match status" value="1"/>
</dbReference>
<dbReference type="InterPro" id="IPR009262">
    <property type="entry name" value="SLC35_F1/F2/F6"/>
</dbReference>
<dbReference type="Pfam" id="PF06027">
    <property type="entry name" value="SLC35F"/>
    <property type="match status" value="1"/>
</dbReference>
<feature type="transmembrane region" description="Helical" evidence="8">
    <location>
        <begin position="188"/>
        <end position="205"/>
    </location>
</feature>
<dbReference type="GO" id="GO:0022857">
    <property type="term" value="F:transmembrane transporter activity"/>
    <property type="evidence" value="ECO:0007669"/>
    <property type="project" value="InterPro"/>
</dbReference>
<dbReference type="AlphaFoldDB" id="A0A2V0NU30"/>
<evidence type="ECO:0008006" key="11">
    <source>
        <dbReference type="Google" id="ProtNLM"/>
    </source>
</evidence>
<accession>A0A2V0NU30</accession>
<feature type="compositionally biased region" description="Gly residues" evidence="7">
    <location>
        <begin position="53"/>
        <end position="63"/>
    </location>
</feature>
<feature type="region of interest" description="Disordered" evidence="7">
    <location>
        <begin position="447"/>
        <end position="472"/>
    </location>
</feature>
<comment type="caution">
    <text evidence="9">The sequence shown here is derived from an EMBL/GenBank/DDBJ whole genome shotgun (WGS) entry which is preliminary data.</text>
</comment>
<evidence type="ECO:0000256" key="1">
    <source>
        <dbReference type="ARBA" id="ARBA00004141"/>
    </source>
</evidence>
<dbReference type="PANTHER" id="PTHR14233">
    <property type="entry name" value="DUF914-RELATED"/>
    <property type="match status" value="1"/>
</dbReference>
<dbReference type="EMBL" id="BDRX01000015">
    <property type="protein sequence ID" value="GBF90182.1"/>
    <property type="molecule type" value="Genomic_DNA"/>
</dbReference>
<dbReference type="FunCoup" id="A0A2V0NU30">
    <property type="interactions" value="364"/>
</dbReference>